<protein>
    <submittedName>
        <fullName evidence="1">Uncharacterized protein</fullName>
    </submittedName>
</protein>
<keyword evidence="2" id="KW-1185">Reference proteome</keyword>
<gene>
    <name evidence="1" type="ORF">I4F81_007304</name>
</gene>
<comment type="caution">
    <text evidence="1">The sequence shown here is derived from an EMBL/GenBank/DDBJ whole genome shotgun (WGS) entry which is preliminary data.</text>
</comment>
<dbReference type="EMBL" id="CM020619">
    <property type="protein sequence ID" value="KAK1864760.1"/>
    <property type="molecule type" value="Genomic_DNA"/>
</dbReference>
<dbReference type="Proteomes" id="UP000798662">
    <property type="component" value="Chromosome 2"/>
</dbReference>
<name>A0ACC3C3R0_PYRYE</name>
<sequence>MSGVNIREVWAGNLAEEMAAIAEVVERYNHIALDTEFPGVVARPVGAAGSDYQYQTLRVNVDLLKIIQLGLTFSDEAGNMPEDVQCWQFNFHFSLASDIYAADAIELLTQAGIDFAQHERHGIDVAEFGELLTSSGVVLNEDVSWVSFHSGFDFGYLLKVLTSSALPASEVDFLDLLATYFPRLYDMKYLMLASDKLYGGLNKLAEIYHVDRHGQMHQAGSDSLVTLHVFLRMKEETFRGAVPLPLAGILFGLGSASSTLPGLLLNGRGQPAQTPEGERAAAGAASGGADAQSQSPGKAKLADAGGSKSSALGLGVPPAMTSADEPTPARDGAT</sequence>
<reference evidence="1" key="1">
    <citation type="submission" date="2019-11" db="EMBL/GenBank/DDBJ databases">
        <title>Nori genome reveals adaptations in red seaweeds to the harsh intertidal environment.</title>
        <authorList>
            <person name="Wang D."/>
            <person name="Mao Y."/>
        </authorList>
    </citation>
    <scope>NUCLEOTIDE SEQUENCE</scope>
    <source>
        <tissue evidence="1">Gametophyte</tissue>
    </source>
</reference>
<evidence type="ECO:0000313" key="1">
    <source>
        <dbReference type="EMBL" id="KAK1864760.1"/>
    </source>
</evidence>
<proteinExistence type="predicted"/>
<organism evidence="1 2">
    <name type="scientific">Pyropia yezoensis</name>
    <name type="common">Susabi-nori</name>
    <name type="synonym">Porphyra yezoensis</name>
    <dbReference type="NCBI Taxonomy" id="2788"/>
    <lineage>
        <taxon>Eukaryota</taxon>
        <taxon>Rhodophyta</taxon>
        <taxon>Bangiophyceae</taxon>
        <taxon>Bangiales</taxon>
        <taxon>Bangiaceae</taxon>
        <taxon>Pyropia</taxon>
    </lineage>
</organism>
<accession>A0ACC3C3R0</accession>
<evidence type="ECO:0000313" key="2">
    <source>
        <dbReference type="Proteomes" id="UP000798662"/>
    </source>
</evidence>